<name>A0AAW8LN92_AGRTU</name>
<dbReference type="AlphaFoldDB" id="A0AAW8LN92"/>
<feature type="signal peptide" evidence="1">
    <location>
        <begin position="1"/>
        <end position="19"/>
    </location>
</feature>
<proteinExistence type="predicted"/>
<feature type="chain" id="PRO_5043443319" evidence="1">
    <location>
        <begin position="20"/>
        <end position="39"/>
    </location>
</feature>
<evidence type="ECO:0000313" key="2">
    <source>
        <dbReference type="EMBL" id="MDR6701522.1"/>
    </source>
</evidence>
<evidence type="ECO:0000313" key="3">
    <source>
        <dbReference type="Proteomes" id="UP001265315"/>
    </source>
</evidence>
<dbReference type="EMBL" id="JAVDSW010000001">
    <property type="protein sequence ID" value="MDR6701522.1"/>
    <property type="molecule type" value="Genomic_DNA"/>
</dbReference>
<accession>A0AAW8LN92</accession>
<protein>
    <submittedName>
        <fullName evidence="2">Uncharacterized protein</fullName>
    </submittedName>
</protein>
<dbReference type="Proteomes" id="UP001265315">
    <property type="component" value="Unassembled WGS sequence"/>
</dbReference>
<comment type="caution">
    <text evidence="2">The sequence shown here is derived from an EMBL/GenBank/DDBJ whole genome shotgun (WGS) entry which is preliminary data.</text>
</comment>
<sequence>MRSLLAFAGAISLALIFHADDGMSRCTASAATCHATLNR</sequence>
<reference evidence="2" key="1">
    <citation type="submission" date="2023-07" db="EMBL/GenBank/DDBJ databases">
        <title>Sorghum-associated microbial communities from plants grown in Nebraska, USA.</title>
        <authorList>
            <person name="Schachtman D."/>
        </authorList>
    </citation>
    <scope>NUCLEOTIDE SEQUENCE</scope>
    <source>
        <strain evidence="2">1457</strain>
    </source>
</reference>
<organism evidence="2 3">
    <name type="scientific">Agrobacterium tumefaciens</name>
    <dbReference type="NCBI Taxonomy" id="358"/>
    <lineage>
        <taxon>Bacteria</taxon>
        <taxon>Pseudomonadati</taxon>
        <taxon>Pseudomonadota</taxon>
        <taxon>Alphaproteobacteria</taxon>
        <taxon>Hyphomicrobiales</taxon>
        <taxon>Rhizobiaceae</taxon>
        <taxon>Rhizobium/Agrobacterium group</taxon>
        <taxon>Agrobacterium</taxon>
        <taxon>Agrobacterium tumefaciens complex</taxon>
    </lineage>
</organism>
<keyword evidence="1" id="KW-0732">Signal</keyword>
<gene>
    <name evidence="2" type="ORF">J2W61_001350</name>
</gene>
<evidence type="ECO:0000256" key="1">
    <source>
        <dbReference type="SAM" id="SignalP"/>
    </source>
</evidence>